<dbReference type="AlphaFoldDB" id="A0A2N6TN91"/>
<accession>A0A2N6TN91</accession>
<name>A0A2N6TN91_FUSNU</name>
<dbReference type="RefSeq" id="WP_158391336.1">
    <property type="nucleotide sequence ID" value="NZ_PNHC01000001.1"/>
</dbReference>
<evidence type="ECO:0000313" key="1">
    <source>
        <dbReference type="EMBL" id="PMC70788.1"/>
    </source>
</evidence>
<dbReference type="Proteomes" id="UP000235733">
    <property type="component" value="Unassembled WGS sequence"/>
</dbReference>
<evidence type="ECO:0000313" key="2">
    <source>
        <dbReference type="Proteomes" id="UP000235733"/>
    </source>
</evidence>
<reference evidence="1 2" key="1">
    <citation type="submission" date="2017-09" db="EMBL/GenBank/DDBJ databases">
        <title>Bacterial strain isolated from the female urinary microbiota.</title>
        <authorList>
            <person name="Thomas-White K."/>
            <person name="Kumar N."/>
            <person name="Forster S."/>
            <person name="Putonti C."/>
            <person name="Lawley T."/>
            <person name="Wolfe A.J."/>
        </authorList>
    </citation>
    <scope>NUCLEOTIDE SEQUENCE [LARGE SCALE GENOMIC DNA]</scope>
    <source>
        <strain evidence="1 2">UMB0249</strain>
    </source>
</reference>
<comment type="caution">
    <text evidence="1">The sequence shown here is derived from an EMBL/GenBank/DDBJ whole genome shotgun (WGS) entry which is preliminary data.</text>
</comment>
<proteinExistence type="predicted"/>
<gene>
    <name evidence="1" type="ORF">CJ209_00215</name>
</gene>
<sequence>MDNLDIFENASKYFLEKMTEFKEILSSKVNSLNNKDWIFSKGSTKTCKADETGKKKRCKVGLKYGLKTELSVDDIDIIWTEFSSFFSKTYLTSIERISNNEEIGRYEFIARSSIGDEISCTIYLANEWNIPQIGFLGFVAPRYKKSDYT</sequence>
<organism evidence="1 2">
    <name type="scientific">Fusobacterium nucleatum</name>
    <dbReference type="NCBI Taxonomy" id="851"/>
    <lineage>
        <taxon>Bacteria</taxon>
        <taxon>Fusobacteriati</taxon>
        <taxon>Fusobacteriota</taxon>
        <taxon>Fusobacteriia</taxon>
        <taxon>Fusobacteriales</taxon>
        <taxon>Fusobacteriaceae</taxon>
        <taxon>Fusobacterium</taxon>
    </lineage>
</organism>
<protein>
    <submittedName>
        <fullName evidence="1">Uncharacterized protein</fullName>
    </submittedName>
</protein>
<dbReference type="EMBL" id="PNHC01000001">
    <property type="protein sequence ID" value="PMC70788.1"/>
    <property type="molecule type" value="Genomic_DNA"/>
</dbReference>